<accession>A0A9P6DQC0</accession>
<comment type="caution">
    <text evidence="2">The sequence shown here is derived from an EMBL/GenBank/DDBJ whole genome shotgun (WGS) entry which is preliminary data.</text>
</comment>
<dbReference type="EMBL" id="MU129027">
    <property type="protein sequence ID" value="KAF9509872.1"/>
    <property type="molecule type" value="Genomic_DNA"/>
</dbReference>
<evidence type="ECO:0000256" key="1">
    <source>
        <dbReference type="SAM" id="MobiDB-lite"/>
    </source>
</evidence>
<feature type="region of interest" description="Disordered" evidence="1">
    <location>
        <begin position="1"/>
        <end position="23"/>
    </location>
</feature>
<organism evidence="2 3">
    <name type="scientific">Hydnum rufescens UP504</name>
    <dbReference type="NCBI Taxonomy" id="1448309"/>
    <lineage>
        <taxon>Eukaryota</taxon>
        <taxon>Fungi</taxon>
        <taxon>Dikarya</taxon>
        <taxon>Basidiomycota</taxon>
        <taxon>Agaricomycotina</taxon>
        <taxon>Agaricomycetes</taxon>
        <taxon>Cantharellales</taxon>
        <taxon>Hydnaceae</taxon>
        <taxon>Hydnum</taxon>
    </lineage>
</organism>
<dbReference type="Proteomes" id="UP000886523">
    <property type="component" value="Unassembled WGS sequence"/>
</dbReference>
<feature type="compositionally biased region" description="Basic and acidic residues" evidence="1">
    <location>
        <begin position="14"/>
        <end position="23"/>
    </location>
</feature>
<proteinExistence type="predicted"/>
<sequence length="56" mass="6270">MAEQEYLSWATNDVSKHNEGDEKLPVSQINVSHRGGLTGERDGVARATFCSSRYRD</sequence>
<protein>
    <submittedName>
        <fullName evidence="2">Uncharacterized protein</fullName>
    </submittedName>
</protein>
<evidence type="ECO:0000313" key="3">
    <source>
        <dbReference type="Proteomes" id="UP000886523"/>
    </source>
</evidence>
<reference evidence="2" key="1">
    <citation type="journal article" date="2020" name="Nat. Commun.">
        <title>Large-scale genome sequencing of mycorrhizal fungi provides insights into the early evolution of symbiotic traits.</title>
        <authorList>
            <person name="Miyauchi S."/>
            <person name="Kiss E."/>
            <person name="Kuo A."/>
            <person name="Drula E."/>
            <person name="Kohler A."/>
            <person name="Sanchez-Garcia M."/>
            <person name="Morin E."/>
            <person name="Andreopoulos B."/>
            <person name="Barry K.W."/>
            <person name="Bonito G."/>
            <person name="Buee M."/>
            <person name="Carver A."/>
            <person name="Chen C."/>
            <person name="Cichocki N."/>
            <person name="Clum A."/>
            <person name="Culley D."/>
            <person name="Crous P.W."/>
            <person name="Fauchery L."/>
            <person name="Girlanda M."/>
            <person name="Hayes R.D."/>
            <person name="Keri Z."/>
            <person name="LaButti K."/>
            <person name="Lipzen A."/>
            <person name="Lombard V."/>
            <person name="Magnuson J."/>
            <person name="Maillard F."/>
            <person name="Murat C."/>
            <person name="Nolan M."/>
            <person name="Ohm R.A."/>
            <person name="Pangilinan J."/>
            <person name="Pereira M.F."/>
            <person name="Perotto S."/>
            <person name="Peter M."/>
            <person name="Pfister S."/>
            <person name="Riley R."/>
            <person name="Sitrit Y."/>
            <person name="Stielow J.B."/>
            <person name="Szollosi G."/>
            <person name="Zifcakova L."/>
            <person name="Stursova M."/>
            <person name="Spatafora J.W."/>
            <person name="Tedersoo L."/>
            <person name="Vaario L.M."/>
            <person name="Yamada A."/>
            <person name="Yan M."/>
            <person name="Wang P."/>
            <person name="Xu J."/>
            <person name="Bruns T."/>
            <person name="Baldrian P."/>
            <person name="Vilgalys R."/>
            <person name="Dunand C."/>
            <person name="Henrissat B."/>
            <person name="Grigoriev I.V."/>
            <person name="Hibbett D."/>
            <person name="Nagy L.G."/>
            <person name="Martin F.M."/>
        </authorList>
    </citation>
    <scope>NUCLEOTIDE SEQUENCE</scope>
    <source>
        <strain evidence="2">UP504</strain>
    </source>
</reference>
<name>A0A9P6DQC0_9AGAM</name>
<keyword evidence="3" id="KW-1185">Reference proteome</keyword>
<gene>
    <name evidence="2" type="ORF">BS47DRAFT_1348696</name>
</gene>
<dbReference type="AlphaFoldDB" id="A0A9P6DQC0"/>
<evidence type="ECO:0000313" key="2">
    <source>
        <dbReference type="EMBL" id="KAF9509872.1"/>
    </source>
</evidence>